<dbReference type="PROSITE" id="PS51704">
    <property type="entry name" value="GP_PDE"/>
    <property type="match status" value="1"/>
</dbReference>
<dbReference type="InterPro" id="IPR017946">
    <property type="entry name" value="PLC-like_Pdiesterase_TIM-brl"/>
</dbReference>
<organism evidence="2 3">
    <name type="scientific">Faunimonas pinastri</name>
    <dbReference type="NCBI Taxonomy" id="1855383"/>
    <lineage>
        <taxon>Bacteria</taxon>
        <taxon>Pseudomonadati</taxon>
        <taxon>Pseudomonadota</taxon>
        <taxon>Alphaproteobacteria</taxon>
        <taxon>Hyphomicrobiales</taxon>
        <taxon>Afifellaceae</taxon>
        <taxon>Faunimonas</taxon>
    </lineage>
</organism>
<dbReference type="EMBL" id="FOFG01000002">
    <property type="protein sequence ID" value="SEQ00496.1"/>
    <property type="molecule type" value="Genomic_DNA"/>
</dbReference>
<proteinExistence type="predicted"/>
<dbReference type="GO" id="GO:0008081">
    <property type="term" value="F:phosphoric diester hydrolase activity"/>
    <property type="evidence" value="ECO:0007669"/>
    <property type="project" value="InterPro"/>
</dbReference>
<dbReference type="Pfam" id="PF03009">
    <property type="entry name" value="GDPD"/>
    <property type="match status" value="1"/>
</dbReference>
<dbReference type="AlphaFoldDB" id="A0A1H9CH11"/>
<gene>
    <name evidence="2" type="ORF">SAMN05216548_102151</name>
</gene>
<keyword evidence="3" id="KW-1185">Reference proteome</keyword>
<dbReference type="Proteomes" id="UP000199647">
    <property type="component" value="Unassembled WGS sequence"/>
</dbReference>
<feature type="domain" description="GP-PDE" evidence="1">
    <location>
        <begin position="10"/>
        <end position="237"/>
    </location>
</feature>
<evidence type="ECO:0000313" key="2">
    <source>
        <dbReference type="EMBL" id="SEQ00496.1"/>
    </source>
</evidence>
<dbReference type="Gene3D" id="3.20.20.190">
    <property type="entry name" value="Phosphatidylinositol (PI) phosphodiesterase"/>
    <property type="match status" value="1"/>
</dbReference>
<dbReference type="InterPro" id="IPR030395">
    <property type="entry name" value="GP_PDE_dom"/>
</dbReference>
<reference evidence="2 3" key="1">
    <citation type="submission" date="2016-10" db="EMBL/GenBank/DDBJ databases">
        <authorList>
            <person name="de Groot N.N."/>
        </authorList>
    </citation>
    <scope>NUCLEOTIDE SEQUENCE [LARGE SCALE GENOMIC DNA]</scope>
    <source>
        <strain evidence="2 3">A52C2</strain>
    </source>
</reference>
<accession>A0A1H9CH11</accession>
<dbReference type="STRING" id="1855383.SAMN05216548_102151"/>
<dbReference type="RefSeq" id="WP_092495326.1">
    <property type="nucleotide sequence ID" value="NZ_FOFG01000002.1"/>
</dbReference>
<dbReference type="PANTHER" id="PTHR46211:SF1">
    <property type="entry name" value="GLYCEROPHOSPHODIESTER PHOSPHODIESTERASE, CYTOPLASMIC"/>
    <property type="match status" value="1"/>
</dbReference>
<dbReference type="PANTHER" id="PTHR46211">
    <property type="entry name" value="GLYCEROPHOSPHORYL DIESTER PHOSPHODIESTERASE"/>
    <property type="match status" value="1"/>
</dbReference>
<evidence type="ECO:0000259" key="1">
    <source>
        <dbReference type="PROSITE" id="PS51704"/>
    </source>
</evidence>
<evidence type="ECO:0000313" key="3">
    <source>
        <dbReference type="Proteomes" id="UP000199647"/>
    </source>
</evidence>
<dbReference type="SUPFAM" id="SSF51695">
    <property type="entry name" value="PLC-like phosphodiesterases"/>
    <property type="match status" value="1"/>
</dbReference>
<dbReference type="GO" id="GO:0006629">
    <property type="term" value="P:lipid metabolic process"/>
    <property type="evidence" value="ECO:0007669"/>
    <property type="project" value="InterPro"/>
</dbReference>
<name>A0A1H9CH11_9HYPH</name>
<sequence length="237" mass="25986">MATKLPWLVERPLAHRGLHALEQGRPENSLAAFEAAVEAGYAIECDVHLAADGVPVVFHDDELERLTEGTGHVRDLTSTELAELAIAGTRERIPTLAQLLSLVAGRVPLVIELKSIPGRDTGLAPAVVDLLKSYRGDVAVMSFDAGLLADVTVLLPDLARGLTAEGGAGTVKEQLKTIRRLKLDFVSYSVDDLPHWAPFLMRTFFGMPVICWTVRNAQQRRKAKFWADQITFEGFYA</sequence>
<protein>
    <submittedName>
        <fullName evidence="2">Glycerophosphoryl diester phosphodiesterase</fullName>
    </submittedName>
</protein>
<dbReference type="OrthoDB" id="384721at2"/>